<dbReference type="InterPro" id="IPR011263">
    <property type="entry name" value="DNA-dir_RNA_pol_RpoA/D/Rpb3"/>
</dbReference>
<gene>
    <name evidence="6" type="ORF">Fadolivirus_1_524</name>
</gene>
<dbReference type="Proteomes" id="UP001162001">
    <property type="component" value="Segment"/>
</dbReference>
<organism evidence="6 7">
    <name type="scientific">Fadolivirus FV1/VV64</name>
    <dbReference type="NCBI Taxonomy" id="3070911"/>
    <lineage>
        <taxon>Viruses</taxon>
        <taxon>Varidnaviria</taxon>
        <taxon>Bamfordvirae</taxon>
        <taxon>Nucleocytoviricota</taxon>
        <taxon>Megaviricetes</taxon>
        <taxon>Imitervirales</taxon>
        <taxon>Mimiviridae</taxon>
        <taxon>Klosneuvirinae</taxon>
        <taxon>Fadolivirus</taxon>
        <taxon>Fadolivirus algeromassiliense</taxon>
    </lineage>
</organism>
<dbReference type="InterPro" id="IPR036603">
    <property type="entry name" value="RBP11-like"/>
</dbReference>
<evidence type="ECO:0000313" key="7">
    <source>
        <dbReference type="Proteomes" id="UP001162001"/>
    </source>
</evidence>
<dbReference type="GO" id="GO:0046983">
    <property type="term" value="F:protein dimerization activity"/>
    <property type="evidence" value="ECO:0007669"/>
    <property type="project" value="InterPro"/>
</dbReference>
<name>A0A7D3R0T9_9VIRU</name>
<dbReference type="GO" id="GO:0006366">
    <property type="term" value="P:transcription by RNA polymerase II"/>
    <property type="evidence" value="ECO:0007669"/>
    <property type="project" value="TreeGrafter"/>
</dbReference>
<dbReference type="SUPFAM" id="SSF56553">
    <property type="entry name" value="Insert subdomain of RNA polymerase alpha subunit"/>
    <property type="match status" value="1"/>
</dbReference>
<evidence type="ECO:0000259" key="5">
    <source>
        <dbReference type="SMART" id="SM00662"/>
    </source>
</evidence>
<accession>A0A7D3R0T9</accession>
<dbReference type="PANTHER" id="PTHR11800:SF2">
    <property type="entry name" value="DNA-DIRECTED RNA POLYMERASE II SUBUNIT RPB3"/>
    <property type="match status" value="1"/>
</dbReference>
<reference evidence="6 7" key="1">
    <citation type="submission" date="2020-04" db="EMBL/GenBank/DDBJ databases">
        <title>Advantages and limits of metagenomic assembly and binning of a giant virus.</title>
        <authorList>
            <person name="Schulz F."/>
            <person name="Andreani J."/>
            <person name="Francis R."/>
            <person name="Boudjemaa H."/>
            <person name="Bou Khalil J.Y."/>
            <person name="Lee J."/>
            <person name="La Scola B."/>
            <person name="Woyke T."/>
        </authorList>
    </citation>
    <scope>NUCLEOTIDE SEQUENCE [LARGE SCALE GENOMIC DNA]</scope>
    <source>
        <strain evidence="6 7">FV1/VV64</strain>
    </source>
</reference>
<sequence>MEPIDIKITQVHKQETKNLQSSQLILDISGNTVNPTLVNTIRRLCYDYVPMYAFPSELITIEKNTSVFNNDYMKLRLSQIVIPNITVGIHFLEDKYWKDIDIKNPEHPKHENDKKVLEFYVNSTNNTTEILNVTSNDIKIYEDGNELKNRFDVNFPCLLIQLRPGETFICRCMAALGIGKMNSIWSPAGNVYFSNINDTKYKFTIESKNQFDEYEILHKACKALKEKLEITKKLIKEKYDSPVYKNITALKIVLDNEDHTLGCILNEYLQESKKIAFSGLSKPNLIIDSMVIEFTTIDSDPVKVFIDNIDYVNKIFDTIESQIEKLGNKFINYEKINKGKK</sequence>
<dbReference type="SUPFAM" id="SSF55257">
    <property type="entry name" value="RBP11-like subunits of RNA polymerase"/>
    <property type="match status" value="2"/>
</dbReference>
<dbReference type="GO" id="GO:0044423">
    <property type="term" value="C:virion component"/>
    <property type="evidence" value="ECO:0007669"/>
    <property type="project" value="UniProtKB-KW"/>
</dbReference>
<dbReference type="GO" id="GO:0000428">
    <property type="term" value="C:DNA-directed RNA polymerase complex"/>
    <property type="evidence" value="ECO:0007669"/>
    <property type="project" value="UniProtKB-KW"/>
</dbReference>
<keyword evidence="4" id="KW-0804">Transcription</keyword>
<dbReference type="PANTHER" id="PTHR11800">
    <property type="entry name" value="DNA-DIRECTED RNA POLYMERASE"/>
    <property type="match status" value="1"/>
</dbReference>
<proteinExistence type="predicted"/>
<evidence type="ECO:0000256" key="4">
    <source>
        <dbReference type="ARBA" id="ARBA00023163"/>
    </source>
</evidence>
<dbReference type="Gene3D" id="3.30.1360.10">
    <property type="entry name" value="RNA polymerase, RBP11-like subunit"/>
    <property type="match status" value="1"/>
</dbReference>
<keyword evidence="7" id="KW-1185">Reference proteome</keyword>
<dbReference type="InterPro" id="IPR036643">
    <property type="entry name" value="RNApol_insert_sf"/>
</dbReference>
<dbReference type="SMART" id="SM00662">
    <property type="entry name" value="RPOLD"/>
    <property type="match status" value="1"/>
</dbReference>
<dbReference type="InterPro" id="IPR009025">
    <property type="entry name" value="RBP11-like_dimer"/>
</dbReference>
<keyword evidence="2 6" id="KW-0240">DNA-directed RNA polymerase</keyword>
<dbReference type="EMBL" id="MT418680">
    <property type="protein sequence ID" value="QKF93982.1"/>
    <property type="molecule type" value="Genomic_DNA"/>
</dbReference>
<evidence type="ECO:0000313" key="6">
    <source>
        <dbReference type="EMBL" id="QKF93982.1"/>
    </source>
</evidence>
<evidence type="ECO:0000256" key="1">
    <source>
        <dbReference type="ARBA" id="ARBA00004328"/>
    </source>
</evidence>
<evidence type="ECO:0000256" key="2">
    <source>
        <dbReference type="ARBA" id="ARBA00022478"/>
    </source>
</evidence>
<dbReference type="GO" id="GO:0003899">
    <property type="term" value="F:DNA-directed RNA polymerase activity"/>
    <property type="evidence" value="ECO:0007669"/>
    <property type="project" value="InterPro"/>
</dbReference>
<comment type="subcellular location">
    <subcellularLocation>
        <location evidence="1">Virion</location>
    </subcellularLocation>
</comment>
<dbReference type="Pfam" id="PF01193">
    <property type="entry name" value="RNA_pol_L"/>
    <property type="match status" value="1"/>
</dbReference>
<protein>
    <submittedName>
        <fullName evidence="6">DNA-directed RNA polymerase subunit 3</fullName>
    </submittedName>
</protein>
<evidence type="ECO:0000256" key="3">
    <source>
        <dbReference type="ARBA" id="ARBA00022844"/>
    </source>
</evidence>
<feature type="domain" description="DNA-directed RNA polymerase RpoA/D/Rpb3-type" evidence="5">
    <location>
        <begin position="23"/>
        <end position="234"/>
    </location>
</feature>
<dbReference type="InterPro" id="IPR050518">
    <property type="entry name" value="Rpo3/RPB3_RNA_Pol_subunit"/>
</dbReference>
<keyword evidence="3" id="KW-0946">Virion</keyword>
<dbReference type="Pfam" id="PF13656">
    <property type="entry name" value="RNA_pol_L_2"/>
    <property type="match status" value="1"/>
</dbReference>
<dbReference type="Gene3D" id="2.170.120.12">
    <property type="entry name" value="DNA-directed RNA polymerase, insert domain"/>
    <property type="match status" value="1"/>
</dbReference>